<proteinExistence type="predicted"/>
<reference evidence="1" key="1">
    <citation type="submission" date="2020-04" db="EMBL/GenBank/DDBJ databases">
        <authorList>
            <person name="Chiriac C."/>
            <person name="Salcher M."/>
            <person name="Ghai R."/>
            <person name="Kavagutti S V."/>
        </authorList>
    </citation>
    <scope>NUCLEOTIDE SEQUENCE</scope>
</reference>
<evidence type="ECO:0000313" key="1">
    <source>
        <dbReference type="EMBL" id="CAB4151462.1"/>
    </source>
</evidence>
<sequence>MIKKLIKVPAARTLASVGDSSYVVLSDGTVARRLKAVVVNDHPYYNMKIDGVLRRVSGRRLIAEAKSLA</sequence>
<name>A0A6J5MYG1_9CAUD</name>
<accession>A0A6J5MYG1</accession>
<dbReference type="EMBL" id="LR796563">
    <property type="protein sequence ID" value="CAB4151462.1"/>
    <property type="molecule type" value="Genomic_DNA"/>
</dbReference>
<organism evidence="1">
    <name type="scientific">uncultured Caudovirales phage</name>
    <dbReference type="NCBI Taxonomy" id="2100421"/>
    <lineage>
        <taxon>Viruses</taxon>
        <taxon>Duplodnaviria</taxon>
        <taxon>Heunggongvirae</taxon>
        <taxon>Uroviricota</taxon>
        <taxon>Caudoviricetes</taxon>
        <taxon>Peduoviridae</taxon>
        <taxon>Maltschvirus</taxon>
        <taxon>Maltschvirus maltsch</taxon>
    </lineage>
</organism>
<gene>
    <name evidence="1" type="ORF">UFOVP583_19</name>
</gene>
<protein>
    <submittedName>
        <fullName evidence="1">Uncharacterized protein</fullName>
    </submittedName>
</protein>